<sequence>MKKIAILFTILSIFIISGCGNNEEFDFQGNVLEIVDTTSIVVGGGKGDPTATYPAYTILVTENTSFSGDVKKISDLKVGQSVQISIEGDKAIDKVEGDITATEISAD</sequence>
<keyword evidence="2" id="KW-1185">Reference proteome</keyword>
<dbReference type="STRING" id="1547283.A9C19_06925"/>
<reference evidence="1 2" key="1">
    <citation type="journal article" date="2016" name="Sci. Rep.">
        <title>Complete genome sequence and transcriptomic analysis of a novel marine strain Bacillus weihaiensis reveals the mechanism of brown algae degradation.</title>
        <authorList>
            <person name="Zhu Y."/>
            <person name="Chen P."/>
            <person name="Bao Y."/>
            <person name="Men Y."/>
            <person name="Zeng Y."/>
            <person name="Yang J."/>
            <person name="Sun J."/>
            <person name="Sun Y."/>
        </authorList>
    </citation>
    <scope>NUCLEOTIDE SEQUENCE [LARGE SCALE GENOMIC DNA]</scope>
    <source>
        <strain evidence="1 2">Alg07</strain>
    </source>
</reference>
<dbReference type="EMBL" id="CP016020">
    <property type="protein sequence ID" value="APH04502.1"/>
    <property type="molecule type" value="Genomic_DNA"/>
</dbReference>
<dbReference type="AlphaFoldDB" id="A0A1L3MQC4"/>
<gene>
    <name evidence="1" type="ORF">A9C19_06925</name>
</gene>
<protein>
    <recommendedName>
        <fullName evidence="3">DUF3221 domain-containing protein</fullName>
    </recommendedName>
</protein>
<evidence type="ECO:0000313" key="1">
    <source>
        <dbReference type="EMBL" id="APH04502.1"/>
    </source>
</evidence>
<organism evidence="1 2">
    <name type="scientific">Bacillus weihaiensis</name>
    <dbReference type="NCBI Taxonomy" id="1547283"/>
    <lineage>
        <taxon>Bacteria</taxon>
        <taxon>Bacillati</taxon>
        <taxon>Bacillota</taxon>
        <taxon>Bacilli</taxon>
        <taxon>Bacillales</taxon>
        <taxon>Bacillaceae</taxon>
        <taxon>Bacillus</taxon>
    </lineage>
</organism>
<dbReference type="KEGG" id="bwh:A9C19_06925"/>
<proteinExistence type="predicted"/>
<dbReference type="Proteomes" id="UP000181936">
    <property type="component" value="Chromosome"/>
</dbReference>
<evidence type="ECO:0008006" key="3">
    <source>
        <dbReference type="Google" id="ProtNLM"/>
    </source>
</evidence>
<dbReference type="RefSeq" id="WP_072579290.1">
    <property type="nucleotide sequence ID" value="NZ_CP016020.1"/>
</dbReference>
<accession>A0A1L3MQC4</accession>
<evidence type="ECO:0000313" key="2">
    <source>
        <dbReference type="Proteomes" id="UP000181936"/>
    </source>
</evidence>
<dbReference type="OrthoDB" id="2972954at2"/>
<name>A0A1L3MQC4_9BACI</name>
<dbReference type="PROSITE" id="PS51257">
    <property type="entry name" value="PROKAR_LIPOPROTEIN"/>
    <property type="match status" value="1"/>
</dbReference>